<name>A0A2T3AIQ6_9PEZI</name>
<accession>A0A2T3AIQ6</accession>
<dbReference type="AlphaFoldDB" id="A0A2T3AIQ6"/>
<dbReference type="InterPro" id="IPR018809">
    <property type="entry name" value="DUF2406"/>
</dbReference>
<evidence type="ECO:0000313" key="3">
    <source>
        <dbReference type="Proteomes" id="UP000241462"/>
    </source>
</evidence>
<evidence type="ECO:0000313" key="2">
    <source>
        <dbReference type="EMBL" id="PSR99382.1"/>
    </source>
</evidence>
<proteinExistence type="predicted"/>
<dbReference type="InParanoid" id="A0A2T3AIQ6"/>
<dbReference type="Pfam" id="PF10295">
    <property type="entry name" value="DUF2406"/>
    <property type="match status" value="1"/>
</dbReference>
<dbReference type="Proteomes" id="UP000241462">
    <property type="component" value="Unassembled WGS sequence"/>
</dbReference>
<dbReference type="EMBL" id="KZ678384">
    <property type="protein sequence ID" value="PSR99382.1"/>
    <property type="molecule type" value="Genomic_DNA"/>
</dbReference>
<evidence type="ECO:0000256" key="1">
    <source>
        <dbReference type="SAM" id="MobiDB-lite"/>
    </source>
</evidence>
<gene>
    <name evidence="2" type="ORF">BD289DRAFT_37973</name>
</gene>
<dbReference type="PANTHER" id="PTHR28186">
    <property type="entry name" value="MEIOTICALLY UP-REGULATED GENE 9 PROTEIN"/>
    <property type="match status" value="1"/>
</dbReference>
<protein>
    <submittedName>
        <fullName evidence="2">Uncharacterized protein</fullName>
    </submittedName>
</protein>
<dbReference type="OrthoDB" id="5330253at2759"/>
<sequence>MESQQNRHPLPVPPGQQQPTYQSVRTSQNRPTKTRTRSRGFSFRSHNSADKDSHNHHLSLVETHHEKEAKRLHSKADPTMAMNEIEPAFIAAQARHTMGSLRLMEHTDKTGNVITDPDHSNPTRWRLERPLDTIRGFESAIRRNERSSMINTGGDNESVMSGWNPRNSYYASGGRYQHQSYYGGEGQGSRPLSGNFRADSYYDQPQQAHGRWGPPPQDRRRVPRTNPDAQYTPRTAAASQYYGDRSYETVASGSGTSGERAGYTTDPTSENSSVERRQSPPKRQAEPTNDYGIGFSQDPAYQPSSFTVGSQANNQQFGSPTGVPAPTPPRKDGAMLRKPVQEIQAAPEKQKKRKSFFGIGKSS</sequence>
<feature type="region of interest" description="Disordered" evidence="1">
    <location>
        <begin position="181"/>
        <end position="363"/>
    </location>
</feature>
<organism evidence="2 3">
    <name type="scientific">Coniella lustricola</name>
    <dbReference type="NCBI Taxonomy" id="2025994"/>
    <lineage>
        <taxon>Eukaryota</taxon>
        <taxon>Fungi</taxon>
        <taxon>Dikarya</taxon>
        <taxon>Ascomycota</taxon>
        <taxon>Pezizomycotina</taxon>
        <taxon>Sordariomycetes</taxon>
        <taxon>Sordariomycetidae</taxon>
        <taxon>Diaporthales</taxon>
        <taxon>Schizoparmaceae</taxon>
        <taxon>Coniella</taxon>
    </lineage>
</organism>
<reference evidence="2 3" key="1">
    <citation type="journal article" date="2018" name="Mycol. Prog.">
        <title>Coniella lustricola, a new species from submerged detritus.</title>
        <authorList>
            <person name="Raudabaugh D.B."/>
            <person name="Iturriaga T."/>
            <person name="Carver A."/>
            <person name="Mondo S."/>
            <person name="Pangilinan J."/>
            <person name="Lipzen A."/>
            <person name="He G."/>
            <person name="Amirebrahimi M."/>
            <person name="Grigoriev I.V."/>
            <person name="Miller A.N."/>
        </authorList>
    </citation>
    <scope>NUCLEOTIDE SEQUENCE [LARGE SCALE GENOMIC DNA]</scope>
    <source>
        <strain evidence="2 3">B22-T-1</strain>
    </source>
</reference>
<keyword evidence="3" id="KW-1185">Reference proteome</keyword>
<feature type="region of interest" description="Disordered" evidence="1">
    <location>
        <begin position="1"/>
        <end position="54"/>
    </location>
</feature>
<feature type="compositionally biased region" description="Polar residues" evidence="1">
    <location>
        <begin position="17"/>
        <end position="31"/>
    </location>
</feature>
<feature type="compositionally biased region" description="Polar residues" evidence="1">
    <location>
        <begin position="302"/>
        <end position="319"/>
    </location>
</feature>
<dbReference type="PANTHER" id="PTHR28186:SF1">
    <property type="entry name" value="MEIOTICALLY UP-REGULATED GENE 9 PROTEIN"/>
    <property type="match status" value="1"/>
</dbReference>